<dbReference type="AlphaFoldDB" id="A0A382H2W6"/>
<evidence type="ECO:0000256" key="1">
    <source>
        <dbReference type="SAM" id="MobiDB-lite"/>
    </source>
</evidence>
<reference evidence="2" key="1">
    <citation type="submission" date="2018-05" db="EMBL/GenBank/DDBJ databases">
        <authorList>
            <person name="Lanie J.A."/>
            <person name="Ng W.-L."/>
            <person name="Kazmierczak K.M."/>
            <person name="Andrzejewski T.M."/>
            <person name="Davidsen T.M."/>
            <person name="Wayne K.J."/>
            <person name="Tettelin H."/>
            <person name="Glass J.I."/>
            <person name="Rusch D."/>
            <person name="Podicherti R."/>
            <person name="Tsui H.-C.T."/>
            <person name="Winkler M.E."/>
        </authorList>
    </citation>
    <scope>NUCLEOTIDE SEQUENCE</scope>
</reference>
<accession>A0A382H2W6</accession>
<sequence length="305" mass="33508">GMKMTLFLWLAVAVSLTAVEPRYQLRSLIQEDGPLLHIRMDTQTGKTWRLERTLKNRLWTSLKGKATANKLDDIKLPQVRALNAFTLAETINVLDANIKKTNDGMAVPILFLVPAANPTVPRDKAKERIVPPARPYGPGPVGLDPNTGLPFRPRDPNGQPNIPGGIRRPPGFPDDPIPQLQPVRGPNGILIDPTTGLPLGQRFPGTEPGGFPNIPGRGFPQINRLGTPDANTIRIRGLKQELKNQTVMGLLTVLLNSVDTPLRCVIDVDMIYFVPEAATVNLRGGKTARPEYEENWVEIGEKKGE</sequence>
<feature type="compositionally biased region" description="Low complexity" evidence="1">
    <location>
        <begin position="160"/>
        <end position="169"/>
    </location>
</feature>
<proteinExistence type="predicted"/>
<gene>
    <name evidence="2" type="ORF">METZ01_LOCUS234520</name>
</gene>
<organism evidence="2">
    <name type="scientific">marine metagenome</name>
    <dbReference type="NCBI Taxonomy" id="408172"/>
    <lineage>
        <taxon>unclassified sequences</taxon>
        <taxon>metagenomes</taxon>
        <taxon>ecological metagenomes</taxon>
    </lineage>
</organism>
<dbReference type="EMBL" id="UINC01058886">
    <property type="protein sequence ID" value="SVB81666.1"/>
    <property type="molecule type" value="Genomic_DNA"/>
</dbReference>
<feature type="region of interest" description="Disordered" evidence="1">
    <location>
        <begin position="129"/>
        <end position="179"/>
    </location>
</feature>
<name>A0A382H2W6_9ZZZZ</name>
<evidence type="ECO:0000313" key="2">
    <source>
        <dbReference type="EMBL" id="SVB81666.1"/>
    </source>
</evidence>
<protein>
    <submittedName>
        <fullName evidence="2">Uncharacterized protein</fullName>
    </submittedName>
</protein>
<feature type="non-terminal residue" evidence="2">
    <location>
        <position position="1"/>
    </location>
</feature>